<reference evidence="1" key="1">
    <citation type="submission" date="2023-10" db="EMBL/GenBank/DDBJ databases">
        <authorList>
            <person name="Chen Y."/>
            <person name="Shah S."/>
            <person name="Dougan E. K."/>
            <person name="Thang M."/>
            <person name="Chan C."/>
        </authorList>
    </citation>
    <scope>NUCLEOTIDE SEQUENCE [LARGE SCALE GENOMIC DNA]</scope>
</reference>
<sequence>MVDELHNSEESAWAPDEVEKIVVETLDGHLKEQQYDQEQVPHWINHICETVMAKLSETKDKALQVRCHMCHYAAEWCGHTQCNFLLLGRWNGRVLDLRVAP</sequence>
<dbReference type="Proteomes" id="UP001189429">
    <property type="component" value="Unassembled WGS sequence"/>
</dbReference>
<protein>
    <submittedName>
        <fullName evidence="1">Uncharacterized protein</fullName>
    </submittedName>
</protein>
<evidence type="ECO:0000313" key="1">
    <source>
        <dbReference type="EMBL" id="CAK0832419.1"/>
    </source>
</evidence>
<comment type="caution">
    <text evidence="1">The sequence shown here is derived from an EMBL/GenBank/DDBJ whole genome shotgun (WGS) entry which is preliminary data.</text>
</comment>
<gene>
    <name evidence="1" type="ORF">PCOR1329_LOCUS30442</name>
</gene>
<dbReference type="EMBL" id="CAUYUJ010011692">
    <property type="protein sequence ID" value="CAK0832419.1"/>
    <property type="molecule type" value="Genomic_DNA"/>
</dbReference>
<proteinExistence type="predicted"/>
<name>A0ABN9SKW7_9DINO</name>
<dbReference type="InterPro" id="IPR005334">
    <property type="entry name" value="Tctex-1-like"/>
</dbReference>
<organism evidence="1 2">
    <name type="scientific">Prorocentrum cordatum</name>
    <dbReference type="NCBI Taxonomy" id="2364126"/>
    <lineage>
        <taxon>Eukaryota</taxon>
        <taxon>Sar</taxon>
        <taxon>Alveolata</taxon>
        <taxon>Dinophyceae</taxon>
        <taxon>Prorocentrales</taxon>
        <taxon>Prorocentraceae</taxon>
        <taxon>Prorocentrum</taxon>
    </lineage>
</organism>
<dbReference type="Pfam" id="PF03645">
    <property type="entry name" value="Tctex-1"/>
    <property type="match status" value="1"/>
</dbReference>
<keyword evidence="2" id="KW-1185">Reference proteome</keyword>
<evidence type="ECO:0000313" key="2">
    <source>
        <dbReference type="Proteomes" id="UP001189429"/>
    </source>
</evidence>
<accession>A0ABN9SKW7</accession>
<dbReference type="InterPro" id="IPR038586">
    <property type="entry name" value="Tctex-1-like_sf"/>
</dbReference>
<dbReference type="Gene3D" id="3.30.1140.40">
    <property type="entry name" value="Tctex-1"/>
    <property type="match status" value="1"/>
</dbReference>